<dbReference type="GO" id="GO:0035805">
    <property type="term" value="C:egg coat"/>
    <property type="evidence" value="ECO:0007669"/>
    <property type="project" value="UniProtKB-SubCell"/>
</dbReference>
<dbReference type="GO" id="GO:0032190">
    <property type="term" value="F:acrosin binding"/>
    <property type="evidence" value="ECO:0007669"/>
    <property type="project" value="TreeGrafter"/>
</dbReference>
<dbReference type="InterPro" id="IPR051148">
    <property type="entry name" value="Zona_Pellucida_Domain_gp"/>
</dbReference>
<keyword evidence="7" id="KW-0472">Membrane</keyword>
<dbReference type="STRING" id="55544.A0A4D9DX89"/>
<dbReference type="Pfam" id="PF00100">
    <property type="entry name" value="Zona_pellucida"/>
    <property type="match status" value="1"/>
</dbReference>
<keyword evidence="5" id="KW-0812">Transmembrane</keyword>
<dbReference type="PANTHER" id="PTHR23343">
    <property type="entry name" value="ZONA PELLUCIDA SPERM-BINDING PROTEIN"/>
    <property type="match status" value="1"/>
</dbReference>
<keyword evidence="13" id="KW-1185">Reference proteome</keyword>
<name>A0A4D9DX89_9SAUR</name>
<reference evidence="12 13" key="2">
    <citation type="submission" date="2019-04" db="EMBL/GenBank/DDBJ databases">
        <title>The genome sequence of big-headed turtle.</title>
        <authorList>
            <person name="Gong S."/>
        </authorList>
    </citation>
    <scope>NUCLEOTIDE SEQUENCE [LARGE SCALE GENOMIC DNA]</scope>
    <source>
        <strain evidence="12">DO16091913</strain>
        <tissue evidence="12">Muscle</tissue>
    </source>
</reference>
<evidence type="ECO:0000256" key="3">
    <source>
        <dbReference type="ARBA" id="ARBA00022530"/>
    </source>
</evidence>
<evidence type="ECO:0000256" key="8">
    <source>
        <dbReference type="ARBA" id="ARBA00023157"/>
    </source>
</evidence>
<organism evidence="12 13">
    <name type="scientific">Platysternon megacephalum</name>
    <name type="common">big-headed turtle</name>
    <dbReference type="NCBI Taxonomy" id="55544"/>
    <lineage>
        <taxon>Eukaryota</taxon>
        <taxon>Metazoa</taxon>
        <taxon>Chordata</taxon>
        <taxon>Craniata</taxon>
        <taxon>Vertebrata</taxon>
        <taxon>Euteleostomi</taxon>
        <taxon>Archelosauria</taxon>
        <taxon>Testudinata</taxon>
        <taxon>Testudines</taxon>
        <taxon>Cryptodira</taxon>
        <taxon>Durocryptodira</taxon>
        <taxon>Testudinoidea</taxon>
        <taxon>Platysternidae</taxon>
        <taxon>Platysternon</taxon>
    </lineage>
</organism>
<dbReference type="Gene3D" id="2.60.40.4100">
    <property type="entry name" value="Zona pellucida, ZP-C domain"/>
    <property type="match status" value="1"/>
</dbReference>
<reference evidence="12 13" key="1">
    <citation type="submission" date="2019-04" db="EMBL/GenBank/DDBJ databases">
        <title>Draft genome of the big-headed turtle Platysternon megacephalum.</title>
        <authorList>
            <person name="Gong S."/>
        </authorList>
    </citation>
    <scope>NUCLEOTIDE SEQUENCE [LARGE SCALE GENOMIC DNA]</scope>
    <source>
        <strain evidence="12">DO16091913</strain>
        <tissue evidence="12">Muscle</tissue>
    </source>
</reference>
<comment type="caution">
    <text evidence="12">The sequence shown here is derived from an EMBL/GenBank/DDBJ whole genome shotgun (WGS) entry which is preliminary data.</text>
</comment>
<dbReference type="AlphaFoldDB" id="A0A4D9DX89"/>
<dbReference type="GO" id="GO:0060468">
    <property type="term" value="P:prevention of polyspermy"/>
    <property type="evidence" value="ECO:0007669"/>
    <property type="project" value="TreeGrafter"/>
</dbReference>
<dbReference type="PANTHER" id="PTHR23343:SF4">
    <property type="entry name" value="ZONA PELLUCIDA SPERM-BINDING PROTEIN 2"/>
    <property type="match status" value="1"/>
</dbReference>
<dbReference type="GO" id="GO:0005886">
    <property type="term" value="C:plasma membrane"/>
    <property type="evidence" value="ECO:0007669"/>
    <property type="project" value="UniProtKB-SubCell"/>
</dbReference>
<dbReference type="InterPro" id="IPR042235">
    <property type="entry name" value="ZP-C_dom"/>
</dbReference>
<evidence type="ECO:0000256" key="2">
    <source>
        <dbReference type="ARBA" id="ARBA00022475"/>
    </source>
</evidence>
<dbReference type="InterPro" id="IPR055355">
    <property type="entry name" value="ZP-C"/>
</dbReference>
<keyword evidence="2" id="KW-1003">Cell membrane</keyword>
<sequence>MAYLNDSYLQPYSDDQYPIVKYLRQPIFLEVQVLNRNDPNIKLVLDDCWATTSEDPSSLPRWNIVVDG</sequence>
<comment type="subcellular location">
    <subcellularLocation>
        <location evidence="1">Cell membrane</location>
        <topology evidence="1">Single-pass type I membrane protein</topology>
    </subcellularLocation>
    <subcellularLocation>
        <location evidence="10">Zona pellucida</location>
    </subcellularLocation>
</comment>
<gene>
    <name evidence="12" type="ORF">DR999_PMT15607</name>
</gene>
<keyword evidence="4" id="KW-0165">Cleavage on pair of basic residues</keyword>
<keyword evidence="3" id="KW-0964">Secreted</keyword>
<dbReference type="GO" id="GO:0007339">
    <property type="term" value="P:binding of sperm to zona pellucida"/>
    <property type="evidence" value="ECO:0007669"/>
    <property type="project" value="TreeGrafter"/>
</dbReference>
<keyword evidence="3" id="KW-0272">Extracellular matrix</keyword>
<dbReference type="Proteomes" id="UP000297703">
    <property type="component" value="Unassembled WGS sequence"/>
</dbReference>
<evidence type="ECO:0000256" key="5">
    <source>
        <dbReference type="ARBA" id="ARBA00022692"/>
    </source>
</evidence>
<dbReference type="OrthoDB" id="9903747at2759"/>
<keyword evidence="8" id="KW-1015">Disulfide bond</keyword>
<dbReference type="GO" id="GO:0035804">
    <property type="term" value="F:structural constituent of egg coat"/>
    <property type="evidence" value="ECO:0007669"/>
    <property type="project" value="TreeGrafter"/>
</dbReference>
<evidence type="ECO:0000256" key="4">
    <source>
        <dbReference type="ARBA" id="ARBA00022685"/>
    </source>
</evidence>
<keyword evidence="9" id="KW-0278">Fertilization</keyword>
<evidence type="ECO:0000313" key="13">
    <source>
        <dbReference type="Proteomes" id="UP000297703"/>
    </source>
</evidence>
<feature type="domain" description="ZP" evidence="11">
    <location>
        <begin position="1"/>
        <end position="68"/>
    </location>
</feature>
<evidence type="ECO:0000256" key="6">
    <source>
        <dbReference type="ARBA" id="ARBA00022989"/>
    </source>
</evidence>
<evidence type="ECO:0000313" key="12">
    <source>
        <dbReference type="EMBL" id="TFK02099.1"/>
    </source>
</evidence>
<evidence type="ECO:0000259" key="11">
    <source>
        <dbReference type="PROSITE" id="PS51034"/>
    </source>
</evidence>
<accession>A0A4D9DX89</accession>
<evidence type="ECO:0000256" key="10">
    <source>
        <dbReference type="ARBA" id="ARBA00024183"/>
    </source>
</evidence>
<evidence type="ECO:0000256" key="1">
    <source>
        <dbReference type="ARBA" id="ARBA00004251"/>
    </source>
</evidence>
<proteinExistence type="predicted"/>
<dbReference type="PROSITE" id="PS51034">
    <property type="entry name" value="ZP_2"/>
    <property type="match status" value="1"/>
</dbReference>
<dbReference type="EMBL" id="QXTE01000200">
    <property type="protein sequence ID" value="TFK02099.1"/>
    <property type="molecule type" value="Genomic_DNA"/>
</dbReference>
<dbReference type="InterPro" id="IPR001507">
    <property type="entry name" value="ZP_dom"/>
</dbReference>
<evidence type="ECO:0000256" key="9">
    <source>
        <dbReference type="ARBA" id="ARBA00023279"/>
    </source>
</evidence>
<keyword evidence="6" id="KW-1133">Transmembrane helix</keyword>
<protein>
    <submittedName>
        <fullName evidence="12">Protein phosphatase 1 regulatory subunit 12B</fullName>
    </submittedName>
</protein>
<evidence type="ECO:0000256" key="7">
    <source>
        <dbReference type="ARBA" id="ARBA00023136"/>
    </source>
</evidence>